<dbReference type="GO" id="GO:0005886">
    <property type="term" value="C:plasma membrane"/>
    <property type="evidence" value="ECO:0007669"/>
    <property type="project" value="UniProtKB-SubCell"/>
</dbReference>
<dbReference type="EMBL" id="MHQO01000077">
    <property type="protein sequence ID" value="OHA04470.1"/>
    <property type="molecule type" value="Genomic_DNA"/>
</dbReference>
<name>A0A1G2KYT3_9BACT</name>
<feature type="transmembrane region" description="Helical" evidence="6">
    <location>
        <begin position="199"/>
        <end position="218"/>
    </location>
</feature>
<dbReference type="InterPro" id="IPR032816">
    <property type="entry name" value="VTT_dom"/>
</dbReference>
<dbReference type="Proteomes" id="UP000177982">
    <property type="component" value="Unassembled WGS sequence"/>
</dbReference>
<feature type="transmembrane region" description="Helical" evidence="6">
    <location>
        <begin position="108"/>
        <end position="136"/>
    </location>
</feature>
<gene>
    <name evidence="8" type="ORF">A2934_00745</name>
</gene>
<keyword evidence="4 6" id="KW-1133">Transmembrane helix</keyword>
<feature type="transmembrane region" description="Helical" evidence="6">
    <location>
        <begin position="230"/>
        <end position="254"/>
    </location>
</feature>
<organism evidence="8 9">
    <name type="scientific">Candidatus Sungbacteria bacterium RIFCSPLOWO2_01_FULL_47_10</name>
    <dbReference type="NCBI Taxonomy" id="1802276"/>
    <lineage>
        <taxon>Bacteria</taxon>
        <taxon>Candidatus Sungiibacteriota</taxon>
    </lineage>
</organism>
<evidence type="ECO:0000256" key="1">
    <source>
        <dbReference type="ARBA" id="ARBA00004651"/>
    </source>
</evidence>
<evidence type="ECO:0000313" key="9">
    <source>
        <dbReference type="Proteomes" id="UP000177982"/>
    </source>
</evidence>
<sequence>MAVTPRIRRKAHSYEAPGPVQRLIYVILYSMLQKVQCIKKHQLLLFVLILLFAGILYSYFNRGLFYFLFDGNSKYILSYIRSFGVFSHVAFVLIVVLEVVLAPIPPFALYIIGGILFGGFYGGALALAGNTIGAYIDFMIARNLMKKGIEKKVDIKLRRTFERYFERFGTVSIFLLRVNPVTSSDLVSYLAGLTSLRPVPFLVATTLGLAPLVFFQTLVGDNLFQKNSFFVGITIFFSIFYFILFLYLITLSLIKKKDS</sequence>
<comment type="caution">
    <text evidence="8">The sequence shown here is derived from an EMBL/GenBank/DDBJ whole genome shotgun (WGS) entry which is preliminary data.</text>
</comment>
<dbReference type="InterPro" id="IPR015414">
    <property type="entry name" value="TMEM64"/>
</dbReference>
<evidence type="ECO:0000256" key="6">
    <source>
        <dbReference type="RuleBase" id="RU366058"/>
    </source>
</evidence>
<evidence type="ECO:0000256" key="5">
    <source>
        <dbReference type="ARBA" id="ARBA00023136"/>
    </source>
</evidence>
<dbReference type="Pfam" id="PF09335">
    <property type="entry name" value="VTT_dom"/>
    <property type="match status" value="1"/>
</dbReference>
<dbReference type="PANTHER" id="PTHR12677:SF59">
    <property type="entry name" value="GOLGI APPARATUS MEMBRANE PROTEIN TVP38-RELATED"/>
    <property type="match status" value="1"/>
</dbReference>
<feature type="domain" description="VTT" evidence="7">
    <location>
        <begin position="104"/>
        <end position="221"/>
    </location>
</feature>
<keyword evidence="3 6" id="KW-0812">Transmembrane</keyword>
<keyword evidence="5 6" id="KW-0472">Membrane</keyword>
<accession>A0A1G2KYT3</accession>
<protein>
    <recommendedName>
        <fullName evidence="6">TVP38/TMEM64 family membrane protein</fullName>
    </recommendedName>
</protein>
<comment type="similarity">
    <text evidence="6">Belongs to the TVP38/TMEM64 family.</text>
</comment>
<keyword evidence="2 6" id="KW-1003">Cell membrane</keyword>
<evidence type="ECO:0000256" key="3">
    <source>
        <dbReference type="ARBA" id="ARBA00022692"/>
    </source>
</evidence>
<dbReference type="AlphaFoldDB" id="A0A1G2KYT3"/>
<evidence type="ECO:0000256" key="2">
    <source>
        <dbReference type="ARBA" id="ARBA00022475"/>
    </source>
</evidence>
<reference evidence="8 9" key="1">
    <citation type="journal article" date="2016" name="Nat. Commun.">
        <title>Thousands of microbial genomes shed light on interconnected biogeochemical processes in an aquifer system.</title>
        <authorList>
            <person name="Anantharaman K."/>
            <person name="Brown C.T."/>
            <person name="Hug L.A."/>
            <person name="Sharon I."/>
            <person name="Castelle C.J."/>
            <person name="Probst A.J."/>
            <person name="Thomas B.C."/>
            <person name="Singh A."/>
            <person name="Wilkins M.J."/>
            <person name="Karaoz U."/>
            <person name="Brodie E.L."/>
            <person name="Williams K.H."/>
            <person name="Hubbard S.S."/>
            <person name="Banfield J.F."/>
        </authorList>
    </citation>
    <scope>NUCLEOTIDE SEQUENCE [LARGE SCALE GENOMIC DNA]</scope>
</reference>
<feature type="transmembrane region" description="Helical" evidence="6">
    <location>
        <begin position="43"/>
        <end position="60"/>
    </location>
</feature>
<comment type="subcellular location">
    <subcellularLocation>
        <location evidence="1 6">Cell membrane</location>
        <topology evidence="1 6">Multi-pass membrane protein</topology>
    </subcellularLocation>
</comment>
<evidence type="ECO:0000259" key="7">
    <source>
        <dbReference type="Pfam" id="PF09335"/>
    </source>
</evidence>
<feature type="transmembrane region" description="Helical" evidence="6">
    <location>
        <begin position="80"/>
        <end position="101"/>
    </location>
</feature>
<dbReference type="PANTHER" id="PTHR12677">
    <property type="entry name" value="GOLGI APPARATUS MEMBRANE PROTEIN TVP38-RELATED"/>
    <property type="match status" value="1"/>
</dbReference>
<evidence type="ECO:0000256" key="4">
    <source>
        <dbReference type="ARBA" id="ARBA00022989"/>
    </source>
</evidence>
<proteinExistence type="inferred from homology"/>
<evidence type="ECO:0000313" key="8">
    <source>
        <dbReference type="EMBL" id="OHA04470.1"/>
    </source>
</evidence>